<reference evidence="1" key="1">
    <citation type="journal article" date="2013" name="Nat. Commun.">
        <title>Whole-genome sequencing of Oryza brachyantha reveals mechanisms underlying Oryza genome evolution.</title>
        <authorList>
            <person name="Chen J."/>
            <person name="Huang Q."/>
            <person name="Gao D."/>
            <person name="Wang J."/>
            <person name="Lang Y."/>
            <person name="Liu T."/>
            <person name="Li B."/>
            <person name="Bai Z."/>
            <person name="Luis Goicoechea J."/>
            <person name="Liang C."/>
            <person name="Chen C."/>
            <person name="Zhang W."/>
            <person name="Sun S."/>
            <person name="Liao Y."/>
            <person name="Zhang X."/>
            <person name="Yang L."/>
            <person name="Song C."/>
            <person name="Wang M."/>
            <person name="Shi J."/>
            <person name="Liu G."/>
            <person name="Liu J."/>
            <person name="Zhou H."/>
            <person name="Zhou W."/>
            <person name="Yu Q."/>
            <person name="An N."/>
            <person name="Chen Y."/>
            <person name="Cai Q."/>
            <person name="Wang B."/>
            <person name="Liu B."/>
            <person name="Min J."/>
            <person name="Huang Y."/>
            <person name="Wu H."/>
            <person name="Li Z."/>
            <person name="Zhang Y."/>
            <person name="Yin Y."/>
            <person name="Song W."/>
            <person name="Jiang J."/>
            <person name="Jackson S.A."/>
            <person name="Wing R.A."/>
            <person name="Wang J."/>
            <person name="Chen M."/>
        </authorList>
    </citation>
    <scope>NUCLEOTIDE SEQUENCE [LARGE SCALE GENOMIC DNA]</scope>
    <source>
        <strain evidence="1">cv. IRGC 101232</strain>
    </source>
</reference>
<dbReference type="AlphaFoldDB" id="J3MRX6"/>
<sequence>MSSVETYKSERKPFPLTIYFLDEPVRFDDAGTSQSPQIENPFPCSDAGKCRLFDQNIVHCLPREPPSDCSPWSWFFLAPNACEWYSIEVIRELSQEQEGVDPLHV</sequence>
<dbReference type="Gramene" id="OB08G18550.1">
    <property type="protein sequence ID" value="OB08G18550.1"/>
    <property type="gene ID" value="OB08G18550"/>
</dbReference>
<dbReference type="HOGENOM" id="CLU_2240762_0_0_1"/>
<proteinExistence type="predicted"/>
<dbReference type="Proteomes" id="UP000006038">
    <property type="component" value="Chromosome 8"/>
</dbReference>
<organism evidence="1">
    <name type="scientific">Oryza brachyantha</name>
    <name type="common">malo sina</name>
    <dbReference type="NCBI Taxonomy" id="4533"/>
    <lineage>
        <taxon>Eukaryota</taxon>
        <taxon>Viridiplantae</taxon>
        <taxon>Streptophyta</taxon>
        <taxon>Embryophyta</taxon>
        <taxon>Tracheophyta</taxon>
        <taxon>Spermatophyta</taxon>
        <taxon>Magnoliopsida</taxon>
        <taxon>Liliopsida</taxon>
        <taxon>Poales</taxon>
        <taxon>Poaceae</taxon>
        <taxon>BOP clade</taxon>
        <taxon>Oryzoideae</taxon>
        <taxon>Oryzeae</taxon>
        <taxon>Oryzinae</taxon>
        <taxon>Oryza</taxon>
    </lineage>
</organism>
<reference evidence="1" key="2">
    <citation type="submission" date="2013-04" db="UniProtKB">
        <authorList>
            <consortium name="EnsemblPlants"/>
        </authorList>
    </citation>
    <scope>IDENTIFICATION</scope>
</reference>
<accession>J3MRX6</accession>
<dbReference type="EnsemblPlants" id="OB08G18550.1">
    <property type="protein sequence ID" value="OB08G18550.1"/>
    <property type="gene ID" value="OB08G18550"/>
</dbReference>
<evidence type="ECO:0000313" key="2">
    <source>
        <dbReference type="Proteomes" id="UP000006038"/>
    </source>
</evidence>
<keyword evidence="2" id="KW-1185">Reference proteome</keyword>
<protein>
    <submittedName>
        <fullName evidence="1">Uncharacterized protein</fullName>
    </submittedName>
</protein>
<evidence type="ECO:0000313" key="1">
    <source>
        <dbReference type="EnsemblPlants" id="OB08G18550.1"/>
    </source>
</evidence>
<name>J3MRX6_ORYBR</name>